<proteinExistence type="predicted"/>
<sequence length="61" mass="6938">MKYSLRQLDYRVAVAEHGCKSVAADGLHVAQLFAHKQIQNIALTHVSDQLYSDTKIYIKHL</sequence>
<dbReference type="Proteomes" id="UP000188174">
    <property type="component" value="Chromosome"/>
</dbReference>
<reference evidence="1 2" key="1">
    <citation type="submission" date="2017-02" db="EMBL/GenBank/DDBJ databases">
        <authorList>
            <person name="Jeong S."/>
        </authorList>
    </citation>
    <scope>NUCLEOTIDE SEQUENCE [LARGE SCALE GENOMIC DNA]</scope>
    <source>
        <strain evidence="1 2">RMAR6-6</strain>
    </source>
</reference>
<gene>
    <name evidence="1" type="ORF">B0E33_09935</name>
</gene>
<accession>A0ABM6I0M0</accession>
<name>A0ABM6I0M0_9HYPH</name>
<organism evidence="1 2">
    <name type="scientific">Roseibium algicola</name>
    <dbReference type="NCBI Taxonomy" id="2857014"/>
    <lineage>
        <taxon>Bacteria</taxon>
        <taxon>Pseudomonadati</taxon>
        <taxon>Pseudomonadota</taxon>
        <taxon>Alphaproteobacteria</taxon>
        <taxon>Hyphomicrobiales</taxon>
        <taxon>Stappiaceae</taxon>
        <taxon>Roseibium</taxon>
    </lineage>
</organism>
<keyword evidence="2" id="KW-1185">Reference proteome</keyword>
<protein>
    <submittedName>
        <fullName evidence="1">Uncharacterized protein</fullName>
    </submittedName>
</protein>
<evidence type="ECO:0000313" key="1">
    <source>
        <dbReference type="EMBL" id="AQQ03869.1"/>
    </source>
</evidence>
<dbReference type="EMBL" id="CP019630">
    <property type="protein sequence ID" value="AQQ03869.1"/>
    <property type="molecule type" value="Genomic_DNA"/>
</dbReference>
<evidence type="ECO:0000313" key="2">
    <source>
        <dbReference type="Proteomes" id="UP000188174"/>
    </source>
</evidence>